<dbReference type="PANTHER" id="PTHR46011">
    <property type="entry name" value="NUCLEAR HORMONE RECEPTOR FAMILY MEMBER NHR-86-RELATED"/>
    <property type="match status" value="1"/>
</dbReference>
<dbReference type="STRING" id="1561998.A0A1I7TPX2"/>
<dbReference type="GO" id="GO:0006357">
    <property type="term" value="P:regulation of transcription by RNA polymerase II"/>
    <property type="evidence" value="ECO:0007669"/>
    <property type="project" value="TreeGrafter"/>
</dbReference>
<dbReference type="InterPro" id="IPR000536">
    <property type="entry name" value="Nucl_hrmn_rcpt_lig-bd"/>
</dbReference>
<organism evidence="5 6">
    <name type="scientific">Caenorhabditis tropicalis</name>
    <dbReference type="NCBI Taxonomy" id="1561998"/>
    <lineage>
        <taxon>Eukaryota</taxon>
        <taxon>Metazoa</taxon>
        <taxon>Ecdysozoa</taxon>
        <taxon>Nematoda</taxon>
        <taxon>Chromadorea</taxon>
        <taxon>Rhabditida</taxon>
        <taxon>Rhabditina</taxon>
        <taxon>Rhabditomorpha</taxon>
        <taxon>Rhabditoidea</taxon>
        <taxon>Rhabditidae</taxon>
        <taxon>Peloderinae</taxon>
        <taxon>Caenorhabditis</taxon>
    </lineage>
</organism>
<dbReference type="SUPFAM" id="SSF48508">
    <property type="entry name" value="Nuclear receptor ligand-binding domain"/>
    <property type="match status" value="1"/>
</dbReference>
<dbReference type="Pfam" id="PF00104">
    <property type="entry name" value="Hormone_recep"/>
    <property type="match status" value="1"/>
</dbReference>
<evidence type="ECO:0000313" key="5">
    <source>
        <dbReference type="Proteomes" id="UP000095282"/>
    </source>
</evidence>
<dbReference type="AlphaFoldDB" id="A0A1I7TPX2"/>
<dbReference type="Gene3D" id="1.10.565.10">
    <property type="entry name" value="Retinoid X Receptor"/>
    <property type="match status" value="1"/>
</dbReference>
<dbReference type="InterPro" id="IPR035500">
    <property type="entry name" value="NHR-like_dom_sf"/>
</dbReference>
<feature type="domain" description="NR LBD" evidence="4">
    <location>
        <begin position="30"/>
        <end position="287"/>
    </location>
</feature>
<dbReference type="WBParaSite" id="Csp11.Scaffold629.g10600.t2">
    <property type="protein sequence ID" value="Csp11.Scaffold629.g10600.t2"/>
    <property type="gene ID" value="Csp11.Scaffold629.g10600"/>
</dbReference>
<keyword evidence="3" id="KW-0675">Receptor</keyword>
<dbReference type="GO" id="GO:0005634">
    <property type="term" value="C:nucleus"/>
    <property type="evidence" value="ECO:0007669"/>
    <property type="project" value="TreeGrafter"/>
</dbReference>
<evidence type="ECO:0000256" key="2">
    <source>
        <dbReference type="ARBA" id="ARBA00023163"/>
    </source>
</evidence>
<reference evidence="6" key="1">
    <citation type="submission" date="2016-11" db="UniProtKB">
        <authorList>
            <consortium name="WormBaseParasite"/>
        </authorList>
    </citation>
    <scope>IDENTIFICATION</scope>
</reference>
<dbReference type="eggNOG" id="KOG3575">
    <property type="taxonomic scope" value="Eukaryota"/>
</dbReference>
<evidence type="ECO:0000256" key="1">
    <source>
        <dbReference type="ARBA" id="ARBA00023015"/>
    </source>
</evidence>
<keyword evidence="2" id="KW-0804">Transcription</keyword>
<keyword evidence="5" id="KW-1185">Reference proteome</keyword>
<evidence type="ECO:0000313" key="6">
    <source>
        <dbReference type="WBParaSite" id="Csp11.Scaffold629.g10600.t2"/>
    </source>
</evidence>
<dbReference type="GO" id="GO:0003700">
    <property type="term" value="F:DNA-binding transcription factor activity"/>
    <property type="evidence" value="ECO:0007669"/>
    <property type="project" value="TreeGrafter"/>
</dbReference>
<proteinExistence type="predicted"/>
<evidence type="ECO:0000259" key="4">
    <source>
        <dbReference type="PROSITE" id="PS51843"/>
    </source>
</evidence>
<sequence length="287" mass="33180">MRKDSVQKYRDIYGKRDSTSSPSTSLLPHSKLPILNRLVENYTNLESVRQVIHRDETKSVFTIKEPRRLNYKECINAFLKEYSLVEDWIENSFPAFAVLPHGQKSVLLRHFYLQFVLLEGGYFACRNGRSDITHLPSGDYIDCVHPETYYNDPDGLQPISAEDAAKLFASSFANYRRNVTNPMIRDQIDQFEFLALAALALFDTGLEGQSDECIEVCRRMRVTIQKEILQYCMMTRSELDSSIRMGNIMSILPNLQRAAQRMHEDMTLSNVMNAYSVDQKFYELGKL</sequence>
<keyword evidence="1" id="KW-0805">Transcription regulation</keyword>
<evidence type="ECO:0000256" key="3">
    <source>
        <dbReference type="ARBA" id="ARBA00023170"/>
    </source>
</evidence>
<dbReference type="PROSITE" id="PS51843">
    <property type="entry name" value="NR_LBD"/>
    <property type="match status" value="1"/>
</dbReference>
<name>A0A1I7TPX2_9PELO</name>
<dbReference type="PANTHER" id="PTHR46011:SF33">
    <property type="entry name" value="NUCLEAR HORMONE RECEPTOR FAMILY"/>
    <property type="match status" value="1"/>
</dbReference>
<dbReference type="SMART" id="SM00430">
    <property type="entry name" value="HOLI"/>
    <property type="match status" value="1"/>
</dbReference>
<protein>
    <submittedName>
        <fullName evidence="6">NR LBD domain-containing protein</fullName>
    </submittedName>
</protein>
<dbReference type="Proteomes" id="UP000095282">
    <property type="component" value="Unplaced"/>
</dbReference>
<accession>A0A1I7TPX2</accession>